<evidence type="ECO:0000313" key="3">
    <source>
        <dbReference type="Proteomes" id="UP001240236"/>
    </source>
</evidence>
<evidence type="ECO:0000256" key="1">
    <source>
        <dbReference type="SAM" id="SignalP"/>
    </source>
</evidence>
<comment type="caution">
    <text evidence="2">The sequence shown here is derived from an EMBL/GenBank/DDBJ whole genome shotgun (WGS) entry which is preliminary data.</text>
</comment>
<dbReference type="GO" id="GO:0016042">
    <property type="term" value="P:lipid catabolic process"/>
    <property type="evidence" value="ECO:0007669"/>
    <property type="project" value="InterPro"/>
</dbReference>
<reference evidence="2 3" key="1">
    <citation type="submission" date="2023-07" db="EMBL/GenBank/DDBJ databases">
        <title>Sequencing the genomes of 1000 actinobacteria strains.</title>
        <authorList>
            <person name="Klenk H.-P."/>
        </authorList>
    </citation>
    <scope>NUCLEOTIDE SEQUENCE [LARGE SCALE GENOMIC DNA]</scope>
    <source>
        <strain evidence="2 3">DSM 44709</strain>
    </source>
</reference>
<protein>
    <submittedName>
        <fullName evidence="2">Triacylglycerol esterase/lipase EstA (Alpha/beta hydrolase family)</fullName>
    </submittedName>
</protein>
<dbReference type="InterPro" id="IPR002918">
    <property type="entry name" value="Lipase_EstA/Esterase_EstB"/>
</dbReference>
<organism evidence="2 3">
    <name type="scientific">Catenuloplanes indicus</name>
    <dbReference type="NCBI Taxonomy" id="137267"/>
    <lineage>
        <taxon>Bacteria</taxon>
        <taxon>Bacillati</taxon>
        <taxon>Actinomycetota</taxon>
        <taxon>Actinomycetes</taxon>
        <taxon>Micromonosporales</taxon>
        <taxon>Micromonosporaceae</taxon>
        <taxon>Catenuloplanes</taxon>
    </lineage>
</organism>
<feature type="chain" id="PRO_5042003911" evidence="1">
    <location>
        <begin position="21"/>
        <end position="216"/>
    </location>
</feature>
<dbReference type="PANTHER" id="PTHR32015:SF1">
    <property type="entry name" value="LIPASE"/>
    <property type="match status" value="1"/>
</dbReference>
<keyword evidence="3" id="KW-1185">Reference proteome</keyword>
<name>A0AAE3W3N8_9ACTN</name>
<evidence type="ECO:0000313" key="2">
    <source>
        <dbReference type="EMBL" id="MDQ0368934.1"/>
    </source>
</evidence>
<keyword evidence="2" id="KW-0378">Hydrolase</keyword>
<accession>A0AAE3W3N8</accession>
<feature type="signal peptide" evidence="1">
    <location>
        <begin position="1"/>
        <end position="20"/>
    </location>
</feature>
<dbReference type="Pfam" id="PF01674">
    <property type="entry name" value="Lipase_2"/>
    <property type="match status" value="1"/>
</dbReference>
<dbReference type="RefSeq" id="WP_307243825.1">
    <property type="nucleotide sequence ID" value="NZ_JAUSUZ010000001.1"/>
</dbReference>
<dbReference type="Proteomes" id="UP001240236">
    <property type="component" value="Unassembled WGS sequence"/>
</dbReference>
<gene>
    <name evidence="2" type="ORF">J2S42_005603</name>
</gene>
<dbReference type="PANTHER" id="PTHR32015">
    <property type="entry name" value="FASTING INDUCED LIPASE"/>
    <property type="match status" value="1"/>
</dbReference>
<keyword evidence="1" id="KW-0732">Signal</keyword>
<dbReference type="AlphaFoldDB" id="A0AAE3W3N8"/>
<dbReference type="EMBL" id="JAUSUZ010000001">
    <property type="protein sequence ID" value="MDQ0368934.1"/>
    <property type="molecule type" value="Genomic_DNA"/>
</dbReference>
<dbReference type="SUPFAM" id="SSF53474">
    <property type="entry name" value="alpha/beta-Hydrolases"/>
    <property type="match status" value="1"/>
</dbReference>
<dbReference type="Gene3D" id="3.40.50.1820">
    <property type="entry name" value="alpha/beta hydrolase"/>
    <property type="match status" value="1"/>
</dbReference>
<dbReference type="GO" id="GO:0016298">
    <property type="term" value="F:lipase activity"/>
    <property type="evidence" value="ECO:0007669"/>
    <property type="project" value="TreeGrafter"/>
</dbReference>
<dbReference type="InterPro" id="IPR029058">
    <property type="entry name" value="AB_hydrolase_fold"/>
</dbReference>
<proteinExistence type="predicted"/>
<sequence>MRSLLLAALTATALAVPAQAATTTPVILIHGYNSSTATWNPLITRLKAAGYDSADIHTFGYNFRQSNTTTAAALASYLENVRKDHGGTRVDLVGHSMGAVIARYYARNLGGTGAVDDLISLAAPHHGTHMLSICRFHTSCREMLPGSTFLRALNSGDETPGPIDYRTFYSKCDLIVVPYTSALLDGAQNTNAGCLGHTEFRLVPSVAEQIIKELKD</sequence>